<accession>A0AAQ4D5G2</accession>
<evidence type="ECO:0000259" key="3">
    <source>
        <dbReference type="Pfam" id="PF13837"/>
    </source>
</evidence>
<dbReference type="InterPro" id="IPR044822">
    <property type="entry name" value="Myb_DNA-bind_4"/>
</dbReference>
<evidence type="ECO:0000256" key="2">
    <source>
        <dbReference type="SAM" id="MobiDB-lite"/>
    </source>
</evidence>
<feature type="region of interest" description="Disordered" evidence="2">
    <location>
        <begin position="203"/>
        <end position="224"/>
    </location>
</feature>
<feature type="coiled-coil region" evidence="1">
    <location>
        <begin position="233"/>
        <end position="265"/>
    </location>
</feature>
<comment type="caution">
    <text evidence="4">The sequence shown here is derived from an EMBL/GenBank/DDBJ whole genome shotgun (WGS) entry which is preliminary data.</text>
</comment>
<reference evidence="4 5" key="1">
    <citation type="journal article" date="2023" name="Arcadia Sci">
        <title>De novo assembly of a long-read Amblyomma americanum tick genome.</title>
        <authorList>
            <person name="Chou S."/>
            <person name="Poskanzer K.E."/>
            <person name="Rollins M."/>
            <person name="Thuy-Boun P.S."/>
        </authorList>
    </citation>
    <scope>NUCLEOTIDE SEQUENCE [LARGE SCALE GENOMIC DNA]</scope>
    <source>
        <strain evidence="4">F_SG_1</strain>
        <tissue evidence="4">Salivary glands</tissue>
    </source>
</reference>
<organism evidence="4 5">
    <name type="scientific">Amblyomma americanum</name>
    <name type="common">Lone star tick</name>
    <dbReference type="NCBI Taxonomy" id="6943"/>
    <lineage>
        <taxon>Eukaryota</taxon>
        <taxon>Metazoa</taxon>
        <taxon>Ecdysozoa</taxon>
        <taxon>Arthropoda</taxon>
        <taxon>Chelicerata</taxon>
        <taxon>Arachnida</taxon>
        <taxon>Acari</taxon>
        <taxon>Parasitiformes</taxon>
        <taxon>Ixodida</taxon>
        <taxon>Ixodoidea</taxon>
        <taxon>Ixodidae</taxon>
        <taxon>Amblyomminae</taxon>
        <taxon>Amblyomma</taxon>
    </lineage>
</organism>
<name>A0AAQ4D5G2_AMBAM</name>
<evidence type="ECO:0000313" key="4">
    <source>
        <dbReference type="EMBL" id="KAK8757702.1"/>
    </source>
</evidence>
<dbReference type="Proteomes" id="UP001321473">
    <property type="component" value="Unassembled WGS sequence"/>
</dbReference>
<protein>
    <recommendedName>
        <fullName evidence="3">Myb/SANT-like DNA-binding domain-containing protein</fullName>
    </recommendedName>
</protein>
<dbReference type="EMBL" id="JARKHS020034921">
    <property type="protein sequence ID" value="KAK8757702.1"/>
    <property type="molecule type" value="Genomic_DNA"/>
</dbReference>
<feature type="region of interest" description="Disordered" evidence="2">
    <location>
        <begin position="1"/>
        <end position="57"/>
    </location>
</feature>
<sequence length="280" mass="31756">MASVYGGGDSSPSTAEQLLYAMLDGSQPSTSDEPQYSSPEHGQPSSMDAPPNAPWTSGETKYLLDKYALYTPKVGPLMRFRTKRAMYEQIAREIEEVLGTKRTAIQCETRFKTVAKRKKSEEKVNKTSGQAPCRPTFEEEFSAIRAIDDSLEPEVLRGIGNVHYKNTATHVRSSSHSSQGSAELDTASEGLLAEDLCQSNLEEPDTVRPCKKRKADRSMRPSTSRAKHMDLFFEKMREIVQENEAKKEEREKKREERHKELLRAHAEHMETLKKILHHED</sequence>
<feature type="compositionally biased region" description="Polar residues" evidence="2">
    <location>
        <begin position="26"/>
        <end position="46"/>
    </location>
</feature>
<gene>
    <name evidence="4" type="ORF">V5799_004666</name>
</gene>
<feature type="domain" description="Myb/SANT-like DNA-binding" evidence="3">
    <location>
        <begin position="54"/>
        <end position="138"/>
    </location>
</feature>
<keyword evidence="5" id="KW-1185">Reference proteome</keyword>
<evidence type="ECO:0000256" key="1">
    <source>
        <dbReference type="SAM" id="Coils"/>
    </source>
</evidence>
<evidence type="ECO:0000313" key="5">
    <source>
        <dbReference type="Proteomes" id="UP001321473"/>
    </source>
</evidence>
<dbReference type="Pfam" id="PF13837">
    <property type="entry name" value="Myb_DNA-bind_4"/>
    <property type="match status" value="1"/>
</dbReference>
<keyword evidence="1" id="KW-0175">Coiled coil</keyword>
<proteinExistence type="predicted"/>
<dbReference type="AlphaFoldDB" id="A0AAQ4D5G2"/>
<dbReference type="Gene3D" id="1.10.10.60">
    <property type="entry name" value="Homeodomain-like"/>
    <property type="match status" value="1"/>
</dbReference>